<feature type="domain" description="TRAPPC10/Trs130 N-terminal" evidence="1">
    <location>
        <begin position="118"/>
        <end position="228"/>
    </location>
</feature>
<gene>
    <name evidence="2" type="ORF">O6P43_029057</name>
</gene>
<dbReference type="Pfam" id="PF23036">
    <property type="entry name" value="TRAPPC10_1st"/>
    <property type="match status" value="1"/>
</dbReference>
<dbReference type="PANTHER" id="PTHR13251">
    <property type="entry name" value="EPILEPSY HOLOPROSENCEPHALY CANDIDATE 1/TMEM1"/>
    <property type="match status" value="1"/>
</dbReference>
<protein>
    <submittedName>
        <fullName evidence="2">Trafficking protein particle complex II-specific subunit 130-like</fullName>
    </submittedName>
</protein>
<dbReference type="GO" id="GO:0006891">
    <property type="term" value="P:intra-Golgi vesicle-mediated transport"/>
    <property type="evidence" value="ECO:0007669"/>
    <property type="project" value="TreeGrafter"/>
</dbReference>
<dbReference type="AlphaFoldDB" id="A0AAD7KZ40"/>
<dbReference type="GO" id="GO:1990071">
    <property type="term" value="C:TRAPPII protein complex"/>
    <property type="evidence" value="ECO:0007669"/>
    <property type="project" value="InterPro"/>
</dbReference>
<evidence type="ECO:0000313" key="3">
    <source>
        <dbReference type="Proteomes" id="UP001163823"/>
    </source>
</evidence>
<dbReference type="InterPro" id="IPR045126">
    <property type="entry name" value="TRAPPC10/Trs130"/>
</dbReference>
<dbReference type="KEGG" id="qsa:O6P43_029057"/>
<dbReference type="GO" id="GO:0034498">
    <property type="term" value="P:early endosome to Golgi transport"/>
    <property type="evidence" value="ECO:0007669"/>
    <property type="project" value="TreeGrafter"/>
</dbReference>
<dbReference type="InterPro" id="IPR056913">
    <property type="entry name" value="TRAPPC10/Trs130_N"/>
</dbReference>
<proteinExistence type="predicted"/>
<evidence type="ECO:0000313" key="2">
    <source>
        <dbReference type="EMBL" id="KAJ7948607.1"/>
    </source>
</evidence>
<accession>A0AAD7KZ40</accession>
<evidence type="ECO:0000259" key="1">
    <source>
        <dbReference type="Pfam" id="PF23036"/>
    </source>
</evidence>
<keyword evidence="3" id="KW-1185">Reference proteome</keyword>
<reference evidence="2" key="1">
    <citation type="journal article" date="2023" name="Science">
        <title>Elucidation of the pathway for biosynthesis of saponin adjuvants from the soapbark tree.</title>
        <authorList>
            <person name="Reed J."/>
            <person name="Orme A."/>
            <person name="El-Demerdash A."/>
            <person name="Owen C."/>
            <person name="Martin L.B.B."/>
            <person name="Misra R.C."/>
            <person name="Kikuchi S."/>
            <person name="Rejzek M."/>
            <person name="Martin A.C."/>
            <person name="Harkess A."/>
            <person name="Leebens-Mack J."/>
            <person name="Louveau T."/>
            <person name="Stephenson M.J."/>
            <person name="Osbourn A."/>
        </authorList>
    </citation>
    <scope>NUCLEOTIDE SEQUENCE</scope>
    <source>
        <strain evidence="2">S10</strain>
    </source>
</reference>
<dbReference type="GO" id="GO:0005829">
    <property type="term" value="C:cytosol"/>
    <property type="evidence" value="ECO:0007669"/>
    <property type="project" value="GOC"/>
</dbReference>
<comment type="caution">
    <text evidence="2">The sequence shown here is derived from an EMBL/GenBank/DDBJ whole genome shotgun (WGS) entry which is preliminary data.</text>
</comment>
<name>A0AAD7KZ40_QUISA</name>
<dbReference type="EMBL" id="JARAOO010000012">
    <property type="protein sequence ID" value="KAJ7948607.1"/>
    <property type="molecule type" value="Genomic_DNA"/>
</dbReference>
<dbReference type="Proteomes" id="UP001163823">
    <property type="component" value="Chromosome 12"/>
</dbReference>
<dbReference type="PANTHER" id="PTHR13251:SF3">
    <property type="entry name" value="TRAFFICKING PROTEIN PARTICLE COMPLEX SUBUNIT 10"/>
    <property type="match status" value="1"/>
</dbReference>
<sequence>MANFLAQFQTIKNSCDHLVIAVEVVSDLWPTFKIGFEEGLPFRKDSLNNKTRNPVFLEKLPAEFILTADSRLCSRFPQEPLLFWFQEPYATVVLVTCELSQITIMQPNWQRKYMLNLKSSLAPRREKALHASLELLQFFVLKESLAFMFEMAHLHEDALREYDELELCFLETVNTSGKQRDFAGVDQGDILEALLNPGNKPLTQIGQDDSFREFEFRQYLFACQSKDLSCAFHKPFPHNNPCDRQMQ</sequence>
<organism evidence="2 3">
    <name type="scientific">Quillaja saponaria</name>
    <name type="common">Soap bark tree</name>
    <dbReference type="NCBI Taxonomy" id="32244"/>
    <lineage>
        <taxon>Eukaryota</taxon>
        <taxon>Viridiplantae</taxon>
        <taxon>Streptophyta</taxon>
        <taxon>Embryophyta</taxon>
        <taxon>Tracheophyta</taxon>
        <taxon>Spermatophyta</taxon>
        <taxon>Magnoliopsida</taxon>
        <taxon>eudicotyledons</taxon>
        <taxon>Gunneridae</taxon>
        <taxon>Pentapetalae</taxon>
        <taxon>rosids</taxon>
        <taxon>fabids</taxon>
        <taxon>Fabales</taxon>
        <taxon>Quillajaceae</taxon>
        <taxon>Quillaja</taxon>
    </lineage>
</organism>